<comment type="similarity">
    <text evidence="2">Belongs to the bacterial solute-binding protein 2 family.</text>
</comment>
<feature type="domain" description="Periplasmic binding protein" evidence="5">
    <location>
        <begin position="55"/>
        <end position="283"/>
    </location>
</feature>
<feature type="chain" id="PRO_5038923470" evidence="4">
    <location>
        <begin position="20"/>
        <end position="318"/>
    </location>
</feature>
<evidence type="ECO:0000313" key="7">
    <source>
        <dbReference type="Proteomes" id="UP000199632"/>
    </source>
</evidence>
<dbReference type="SUPFAM" id="SSF53822">
    <property type="entry name" value="Periplasmic binding protein-like I"/>
    <property type="match status" value="1"/>
</dbReference>
<dbReference type="PANTHER" id="PTHR46847">
    <property type="entry name" value="D-ALLOSE-BINDING PERIPLASMIC PROTEIN-RELATED"/>
    <property type="match status" value="1"/>
</dbReference>
<dbReference type="InterPro" id="IPR025997">
    <property type="entry name" value="SBP_2_dom"/>
</dbReference>
<dbReference type="GO" id="GO:0030246">
    <property type="term" value="F:carbohydrate binding"/>
    <property type="evidence" value="ECO:0007669"/>
    <property type="project" value="UniProtKB-ARBA"/>
</dbReference>
<proteinExistence type="inferred from homology"/>
<organism evidence="6 7">
    <name type="scientific">Asanoa ishikariensis</name>
    <dbReference type="NCBI Taxonomy" id="137265"/>
    <lineage>
        <taxon>Bacteria</taxon>
        <taxon>Bacillati</taxon>
        <taxon>Actinomycetota</taxon>
        <taxon>Actinomycetes</taxon>
        <taxon>Micromonosporales</taxon>
        <taxon>Micromonosporaceae</taxon>
        <taxon>Asanoa</taxon>
    </lineage>
</organism>
<dbReference type="Proteomes" id="UP000199632">
    <property type="component" value="Unassembled WGS sequence"/>
</dbReference>
<accession>A0A1H3UAQ7</accession>
<dbReference type="STRING" id="137265.SAMN05421684_6887"/>
<sequence length="318" mass="33034">MRRTISVAAAALLGLSTLAACGDKGDAGASSDAKLVYGIPSPLSTEPGEHNINLGITCYAEKNGGKVITLDANLDVNKQISDFDSLLAQGANVLAFLPLDQKAFTAPFGRAKDANAIVVELYNAKTTAPGGVYEDSREAGADATKYVAEKLPNGAKALLIGGPPIPAVTERMEGFKENAAANKITILEQADNLKDNVNDARALADDLLTKHPDVQVIFGFNDNSAVGAGLAAKARGMKDVIIFGINGTPEGIAAVKDGTITATYDADQWGMGFKAAELGAKLKKDGGTATPIASEFKRWDASNAAEWVPAEQRCAAAK</sequence>
<gene>
    <name evidence="6" type="ORF">SAMN05421684_6887</name>
</gene>
<dbReference type="CDD" id="cd01536">
    <property type="entry name" value="PBP1_ABC_sugar_binding-like"/>
    <property type="match status" value="1"/>
</dbReference>
<evidence type="ECO:0000256" key="1">
    <source>
        <dbReference type="ARBA" id="ARBA00004196"/>
    </source>
</evidence>
<comment type="subcellular location">
    <subcellularLocation>
        <location evidence="1">Cell envelope</location>
    </subcellularLocation>
</comment>
<keyword evidence="3 4" id="KW-0732">Signal</keyword>
<dbReference type="PROSITE" id="PS51257">
    <property type="entry name" value="PROKAR_LIPOPROTEIN"/>
    <property type="match status" value="1"/>
</dbReference>
<dbReference type="AlphaFoldDB" id="A0A1H3UAQ7"/>
<dbReference type="OrthoDB" id="9813037at2"/>
<dbReference type="InterPro" id="IPR028082">
    <property type="entry name" value="Peripla_BP_I"/>
</dbReference>
<reference evidence="7" key="1">
    <citation type="submission" date="2016-10" db="EMBL/GenBank/DDBJ databases">
        <authorList>
            <person name="Varghese N."/>
            <person name="Submissions S."/>
        </authorList>
    </citation>
    <scope>NUCLEOTIDE SEQUENCE [LARGE SCALE GENOMIC DNA]</scope>
    <source>
        <strain evidence="7">DSM 44718</strain>
    </source>
</reference>
<evidence type="ECO:0000256" key="4">
    <source>
        <dbReference type="SAM" id="SignalP"/>
    </source>
</evidence>
<dbReference type="PANTHER" id="PTHR46847:SF1">
    <property type="entry name" value="D-ALLOSE-BINDING PERIPLASMIC PROTEIN-RELATED"/>
    <property type="match status" value="1"/>
</dbReference>
<dbReference type="Gene3D" id="3.40.50.2300">
    <property type="match status" value="2"/>
</dbReference>
<evidence type="ECO:0000259" key="5">
    <source>
        <dbReference type="Pfam" id="PF13407"/>
    </source>
</evidence>
<feature type="signal peptide" evidence="4">
    <location>
        <begin position="1"/>
        <end position="19"/>
    </location>
</feature>
<dbReference type="Pfam" id="PF13407">
    <property type="entry name" value="Peripla_BP_4"/>
    <property type="match status" value="1"/>
</dbReference>
<evidence type="ECO:0000256" key="2">
    <source>
        <dbReference type="ARBA" id="ARBA00007639"/>
    </source>
</evidence>
<protein>
    <submittedName>
        <fullName evidence="6">Monosaccharide ABC transporter substrate-binding protein, CUT2 family</fullName>
    </submittedName>
</protein>
<evidence type="ECO:0000313" key="6">
    <source>
        <dbReference type="EMBL" id="SDZ59512.1"/>
    </source>
</evidence>
<dbReference type="GO" id="GO:0030313">
    <property type="term" value="C:cell envelope"/>
    <property type="evidence" value="ECO:0007669"/>
    <property type="project" value="UniProtKB-SubCell"/>
</dbReference>
<name>A0A1H3UAQ7_9ACTN</name>
<keyword evidence="7" id="KW-1185">Reference proteome</keyword>
<dbReference type="EMBL" id="FNQB01000004">
    <property type="protein sequence ID" value="SDZ59512.1"/>
    <property type="molecule type" value="Genomic_DNA"/>
</dbReference>
<dbReference type="RefSeq" id="WP_090801315.1">
    <property type="nucleotide sequence ID" value="NZ_BOND01000006.1"/>
</dbReference>
<evidence type="ECO:0000256" key="3">
    <source>
        <dbReference type="ARBA" id="ARBA00022729"/>
    </source>
</evidence>